<proteinExistence type="predicted"/>
<dbReference type="EMBL" id="CM003380">
    <property type="protein sequence ID" value="KOM56115.1"/>
    <property type="molecule type" value="Genomic_DNA"/>
</dbReference>
<reference evidence="2" key="1">
    <citation type="journal article" date="2015" name="Proc. Natl. Acad. Sci. U.S.A.">
        <title>Genome sequencing of adzuki bean (Vigna angularis) provides insight into high starch and low fat accumulation and domestication.</title>
        <authorList>
            <person name="Yang K."/>
            <person name="Tian Z."/>
            <person name="Chen C."/>
            <person name="Luo L."/>
            <person name="Zhao B."/>
            <person name="Wang Z."/>
            <person name="Yu L."/>
            <person name="Li Y."/>
            <person name="Sun Y."/>
            <person name="Li W."/>
            <person name="Chen Y."/>
            <person name="Li Y."/>
            <person name="Zhang Y."/>
            <person name="Ai D."/>
            <person name="Zhao J."/>
            <person name="Shang C."/>
            <person name="Ma Y."/>
            <person name="Wu B."/>
            <person name="Wang M."/>
            <person name="Gao L."/>
            <person name="Sun D."/>
            <person name="Zhang P."/>
            <person name="Guo F."/>
            <person name="Wang W."/>
            <person name="Li Y."/>
            <person name="Wang J."/>
            <person name="Varshney R.K."/>
            <person name="Wang J."/>
            <person name="Ling H.Q."/>
            <person name="Wan P."/>
        </authorList>
    </citation>
    <scope>NUCLEOTIDE SEQUENCE</scope>
    <source>
        <strain evidence="2">cv. Jingnong 6</strain>
    </source>
</reference>
<gene>
    <name evidence="1" type="ORF">LR48_Vigan10g200700</name>
</gene>
<protein>
    <submittedName>
        <fullName evidence="1">Uncharacterized protein</fullName>
    </submittedName>
</protein>
<sequence>MHRKALLPHVVQIFMGGFQMMEGMRNICKCGKNRRRPASLATSRALLSRFVKKDGVLMSWVEEEHDGRRIEVEDGDGHGLVDVKVAKKKKGVGRGPKTVKEEAWDDL</sequence>
<evidence type="ECO:0000313" key="2">
    <source>
        <dbReference type="Proteomes" id="UP000053144"/>
    </source>
</evidence>
<dbReference type="AlphaFoldDB" id="A0A0L9VM39"/>
<organism evidence="1 2">
    <name type="scientific">Phaseolus angularis</name>
    <name type="common">Azuki bean</name>
    <name type="synonym">Vigna angularis</name>
    <dbReference type="NCBI Taxonomy" id="3914"/>
    <lineage>
        <taxon>Eukaryota</taxon>
        <taxon>Viridiplantae</taxon>
        <taxon>Streptophyta</taxon>
        <taxon>Embryophyta</taxon>
        <taxon>Tracheophyta</taxon>
        <taxon>Spermatophyta</taxon>
        <taxon>Magnoliopsida</taxon>
        <taxon>eudicotyledons</taxon>
        <taxon>Gunneridae</taxon>
        <taxon>Pentapetalae</taxon>
        <taxon>rosids</taxon>
        <taxon>fabids</taxon>
        <taxon>Fabales</taxon>
        <taxon>Fabaceae</taxon>
        <taxon>Papilionoideae</taxon>
        <taxon>50 kb inversion clade</taxon>
        <taxon>NPAAA clade</taxon>
        <taxon>indigoferoid/millettioid clade</taxon>
        <taxon>Phaseoleae</taxon>
        <taxon>Vigna</taxon>
    </lineage>
</organism>
<dbReference type="Proteomes" id="UP000053144">
    <property type="component" value="Chromosome 10"/>
</dbReference>
<accession>A0A0L9VM39</accession>
<name>A0A0L9VM39_PHAAN</name>
<dbReference type="Gramene" id="KOM56115">
    <property type="protein sequence ID" value="KOM56115"/>
    <property type="gene ID" value="LR48_Vigan10g200700"/>
</dbReference>
<evidence type="ECO:0000313" key="1">
    <source>
        <dbReference type="EMBL" id="KOM56115.1"/>
    </source>
</evidence>